<dbReference type="Proteomes" id="UP001319921">
    <property type="component" value="Chromosome"/>
</dbReference>
<organism evidence="2 3">
    <name type="scientific">Saccharolobus caldissimus</name>
    <dbReference type="NCBI Taxonomy" id="1702097"/>
    <lineage>
        <taxon>Archaea</taxon>
        <taxon>Thermoproteota</taxon>
        <taxon>Thermoprotei</taxon>
        <taxon>Sulfolobales</taxon>
        <taxon>Sulfolobaceae</taxon>
        <taxon>Saccharolobus</taxon>
    </lineage>
</organism>
<dbReference type="EMBL" id="AP025226">
    <property type="protein sequence ID" value="BDB97090.1"/>
    <property type="molecule type" value="Genomic_DNA"/>
</dbReference>
<dbReference type="RefSeq" id="WP_229571120.1">
    <property type="nucleotide sequence ID" value="NZ_AP025226.1"/>
</dbReference>
<dbReference type="AlphaFoldDB" id="A0AAQ4CMQ9"/>
<evidence type="ECO:0000256" key="1">
    <source>
        <dbReference type="SAM" id="MobiDB-lite"/>
    </source>
</evidence>
<protein>
    <recommendedName>
        <fullName evidence="4">CopG family transcriptional regulator</fullName>
    </recommendedName>
</protein>
<dbReference type="KEGG" id="scas:SACC_01070"/>
<sequence>MKIISIKLTDEEYKELEERARKEGYVLISDFIKAIILSSSSNISHYAQSSEITPQLLSKLEKKIQDMINPFTSQIEELKQRIAELTERVELLEDKLNKKMESSKESDSKKSKKSFESKTASKSETTKRTAIEILREQGAIYESELKLNNPDAFFDRLESQGAIVITTDSERIAIDRNFMEEFKKKITEIHTSDETEAQKYLTRQEYKLFQKLRQSSLIYFDADIKAWKLLVN</sequence>
<keyword evidence="3" id="KW-1185">Reference proteome</keyword>
<accession>A0AAQ4CMQ9</accession>
<feature type="region of interest" description="Disordered" evidence="1">
    <location>
        <begin position="100"/>
        <end position="121"/>
    </location>
</feature>
<reference evidence="2 3" key="1">
    <citation type="journal article" date="2022" name="Microbiol. Resour. Announc.">
        <title>Complete Genome Sequence of the Hyperthermophilic and Acidophilic Archaeon Saccharolobus caldissimus Strain HS-3T.</title>
        <authorList>
            <person name="Sakai H.D."/>
            <person name="Kurosawa N."/>
        </authorList>
    </citation>
    <scope>NUCLEOTIDE SEQUENCE [LARGE SCALE GENOMIC DNA]</scope>
    <source>
        <strain evidence="2 3">JCM32116</strain>
    </source>
</reference>
<gene>
    <name evidence="2" type="ORF">SACC_01070</name>
</gene>
<evidence type="ECO:0000313" key="2">
    <source>
        <dbReference type="EMBL" id="BDB97090.1"/>
    </source>
</evidence>
<evidence type="ECO:0000313" key="3">
    <source>
        <dbReference type="Proteomes" id="UP001319921"/>
    </source>
</evidence>
<dbReference type="GeneID" id="68864821"/>
<evidence type="ECO:0008006" key="4">
    <source>
        <dbReference type="Google" id="ProtNLM"/>
    </source>
</evidence>
<proteinExistence type="predicted"/>
<name>A0AAQ4CMQ9_9CREN</name>